<dbReference type="STRING" id="985054.SAMN05444358_103277"/>
<dbReference type="RefSeq" id="WP_074737067.1">
    <property type="nucleotide sequence ID" value="NZ_FNNP01000003.1"/>
</dbReference>
<gene>
    <name evidence="7" type="ORF">SAMN05444358_103277</name>
</gene>
<dbReference type="GO" id="GO:0016020">
    <property type="term" value="C:membrane"/>
    <property type="evidence" value="ECO:0007669"/>
    <property type="project" value="UniProtKB-SubCell"/>
</dbReference>
<keyword evidence="2" id="KW-1003">Cell membrane</keyword>
<feature type="transmembrane region" description="Helical" evidence="6">
    <location>
        <begin position="21"/>
        <end position="40"/>
    </location>
</feature>
<evidence type="ECO:0000256" key="6">
    <source>
        <dbReference type="SAM" id="Phobius"/>
    </source>
</evidence>
<organism evidence="7 8">
    <name type="scientific">Ruegeria halocynthiae</name>
    <dbReference type="NCBI Taxonomy" id="985054"/>
    <lineage>
        <taxon>Bacteria</taxon>
        <taxon>Pseudomonadati</taxon>
        <taxon>Pseudomonadota</taxon>
        <taxon>Alphaproteobacteria</taxon>
        <taxon>Rhodobacterales</taxon>
        <taxon>Roseobacteraceae</taxon>
        <taxon>Ruegeria</taxon>
    </lineage>
</organism>
<dbReference type="GO" id="GO:0016765">
    <property type="term" value="F:transferase activity, transferring alkyl or aryl (other than methyl) groups"/>
    <property type="evidence" value="ECO:0007669"/>
    <property type="project" value="InterPro"/>
</dbReference>
<keyword evidence="4 6" id="KW-1133">Transmembrane helix</keyword>
<keyword evidence="5 6" id="KW-0472">Membrane</keyword>
<reference evidence="8" key="1">
    <citation type="submission" date="2016-10" db="EMBL/GenBank/DDBJ databases">
        <authorList>
            <person name="Varghese N."/>
            <person name="Submissions S."/>
        </authorList>
    </citation>
    <scope>NUCLEOTIDE SEQUENCE [LARGE SCALE GENOMIC DNA]</scope>
    <source>
        <strain evidence="8">DSM 27839</strain>
    </source>
</reference>
<feature type="transmembrane region" description="Helical" evidence="6">
    <location>
        <begin position="278"/>
        <end position="298"/>
    </location>
</feature>
<name>A0A1H2ZL46_9RHOB</name>
<feature type="transmembrane region" description="Helical" evidence="6">
    <location>
        <begin position="94"/>
        <end position="112"/>
    </location>
</feature>
<evidence type="ECO:0000256" key="3">
    <source>
        <dbReference type="ARBA" id="ARBA00022692"/>
    </source>
</evidence>
<feature type="transmembrane region" description="Helical" evidence="6">
    <location>
        <begin position="118"/>
        <end position="136"/>
    </location>
</feature>
<dbReference type="Gene3D" id="1.10.357.140">
    <property type="entry name" value="UbiA prenyltransferase"/>
    <property type="match status" value="1"/>
</dbReference>
<dbReference type="OrthoDB" id="7594477at2"/>
<evidence type="ECO:0000313" key="7">
    <source>
        <dbReference type="EMBL" id="SDX18106.1"/>
    </source>
</evidence>
<evidence type="ECO:0000256" key="2">
    <source>
        <dbReference type="ARBA" id="ARBA00022475"/>
    </source>
</evidence>
<evidence type="ECO:0000313" key="8">
    <source>
        <dbReference type="Proteomes" id="UP000183400"/>
    </source>
</evidence>
<feature type="transmembrane region" description="Helical" evidence="6">
    <location>
        <begin position="171"/>
        <end position="191"/>
    </location>
</feature>
<dbReference type="Proteomes" id="UP000183400">
    <property type="component" value="Unassembled WGS sequence"/>
</dbReference>
<feature type="transmembrane region" description="Helical" evidence="6">
    <location>
        <begin position="222"/>
        <end position="242"/>
    </location>
</feature>
<dbReference type="AlphaFoldDB" id="A0A1H2ZL46"/>
<dbReference type="Pfam" id="PF01040">
    <property type="entry name" value="UbiA"/>
    <property type="match status" value="1"/>
</dbReference>
<dbReference type="InterPro" id="IPR044878">
    <property type="entry name" value="UbiA_sf"/>
</dbReference>
<sequence>MSFQNRFWVYQSERFPLKKTVPLLLVFSAASICVSARLAGRPLPEWPAFTAGFALAMALFFQMRVCDEFKDAEDDRRYRPDRPIPRGLVSEKEVLRLGLITIPLAIAAAWFWNPSVLWLLGVVWIWLAAMTVEFGAPKWLKARPILYLLSHMAIMPLIDLLLTGIEWLPAAGAASSLWLFLALSFVNGCVLEIGRKLWAPENEIVGVDTYSALWGPRQAGRVWIGCVLLSYALLVGTGTATGVGWQSAVIGALALSPCGLAAYRYIQSPTEKAQTRMDTIAGLWVFFCYATAGFLPFLTGASA</sequence>
<keyword evidence="7" id="KW-0808">Transferase</keyword>
<feature type="transmembrane region" description="Helical" evidence="6">
    <location>
        <begin position="46"/>
        <end position="66"/>
    </location>
</feature>
<dbReference type="EMBL" id="FNNP01000003">
    <property type="protein sequence ID" value="SDX18106.1"/>
    <property type="molecule type" value="Genomic_DNA"/>
</dbReference>
<evidence type="ECO:0000256" key="1">
    <source>
        <dbReference type="ARBA" id="ARBA00004141"/>
    </source>
</evidence>
<dbReference type="InterPro" id="IPR000537">
    <property type="entry name" value="UbiA_prenyltransferase"/>
</dbReference>
<proteinExistence type="predicted"/>
<comment type="subcellular location">
    <subcellularLocation>
        <location evidence="1">Membrane</location>
        <topology evidence="1">Multi-pass membrane protein</topology>
    </subcellularLocation>
</comment>
<accession>A0A1H2ZL46</accession>
<keyword evidence="8" id="KW-1185">Reference proteome</keyword>
<evidence type="ECO:0000256" key="4">
    <source>
        <dbReference type="ARBA" id="ARBA00022989"/>
    </source>
</evidence>
<keyword evidence="3 6" id="KW-0812">Transmembrane</keyword>
<evidence type="ECO:0000256" key="5">
    <source>
        <dbReference type="ARBA" id="ARBA00023136"/>
    </source>
</evidence>
<protein>
    <submittedName>
        <fullName evidence="7">4-hydroxybenzoate polyprenyltransferase</fullName>
    </submittedName>
</protein>
<feature type="transmembrane region" description="Helical" evidence="6">
    <location>
        <begin position="248"/>
        <end position="266"/>
    </location>
</feature>
<feature type="transmembrane region" description="Helical" evidence="6">
    <location>
        <begin position="145"/>
        <end position="165"/>
    </location>
</feature>